<dbReference type="GO" id="GO:0004563">
    <property type="term" value="F:beta-N-acetylhexosaminidase activity"/>
    <property type="evidence" value="ECO:0007669"/>
    <property type="project" value="UniProtKB-ARBA"/>
</dbReference>
<evidence type="ECO:0000256" key="1">
    <source>
        <dbReference type="ARBA" id="ARBA00006285"/>
    </source>
</evidence>
<proteinExistence type="inferred from homology"/>
<evidence type="ECO:0000259" key="6">
    <source>
        <dbReference type="Pfam" id="PF02838"/>
    </source>
</evidence>
<gene>
    <name evidence="7" type="ORF">SU48_07450</name>
</gene>
<evidence type="ECO:0000256" key="3">
    <source>
        <dbReference type="ARBA" id="ARBA00023295"/>
    </source>
</evidence>
<dbReference type="SUPFAM" id="SSF51445">
    <property type="entry name" value="(Trans)glycosidases"/>
    <property type="match status" value="1"/>
</dbReference>
<protein>
    <submittedName>
        <fullName evidence="7">Glycoside hydrolase</fullName>
    </submittedName>
</protein>
<dbReference type="Gene3D" id="3.20.20.80">
    <property type="entry name" value="Glycosidases"/>
    <property type="match status" value="1"/>
</dbReference>
<comment type="similarity">
    <text evidence="1">Belongs to the glycosyl hydrolase 20 family.</text>
</comment>
<dbReference type="GO" id="GO:0005975">
    <property type="term" value="P:carbohydrate metabolic process"/>
    <property type="evidence" value="ECO:0007669"/>
    <property type="project" value="InterPro"/>
</dbReference>
<evidence type="ECO:0000313" key="8">
    <source>
        <dbReference type="Proteomes" id="UP000077363"/>
    </source>
</evidence>
<dbReference type="OrthoDB" id="73164at2"/>
<evidence type="ECO:0000256" key="4">
    <source>
        <dbReference type="SAM" id="SignalP"/>
    </source>
</evidence>
<keyword evidence="8" id="KW-1185">Reference proteome</keyword>
<accession>A0A172TA00</accession>
<dbReference type="Proteomes" id="UP000077363">
    <property type="component" value="Chromosome"/>
</dbReference>
<dbReference type="InterPro" id="IPR015882">
    <property type="entry name" value="HEX_bac_N"/>
</dbReference>
<dbReference type="PATRIC" id="fig|1182568.3.peg.1550"/>
<dbReference type="PANTHER" id="PTHR21040:SF8">
    <property type="entry name" value="BCDNA.GH04120"/>
    <property type="match status" value="1"/>
</dbReference>
<keyword evidence="2 7" id="KW-0378">Hydrolase</keyword>
<sequence length="683" mass="73082">MQPKTRLATRLGAALLLSLLLPGVADAAPLQLSPVPDARALAPHGTLVPTPKQASFPAGTLPLSGLGVRVVGNAPELAWAVRDLRAEWKTRLGAELPDSGKVLVTVGTVADTGLAAKVKAAGLTAAGAEGYALWVEAGGAYVVGADARGAYLGAQTLRQLLTADGLKFARISDAPALSQRIAMIYLDQYSAAINNKLIPMLAALKYNRVLVMSNYVQWDTAKSGGFAHPGGASKAEAVRVAALARSYGLEPIPLLETLGHVGWMFYGGKNMDLRQDTESQNPWAYDTLNPATYSRVILPILKEAVEVFQPKVIHIGHDEVRNRDRFPARENGKAVGFEKLFVDDVVKLHGFLKEQSVGTMMWHDTAFADSVIATLPAQLPKDIQVAYWNYAPGNSFGLLERIKALGFPVLGASWAEVGNAEGYAKVAALVGASGMIQTRWTGYFGNPSIWDGAADQGVPFVRAANAFWNPAAGSVPNAEGIYRATYQPEAYRATSGMVVNLAPLVTRSLTDDDEKGWILKGADIDLRNLKTGVNRFGAYKFDVSGAVMLKGSRPAAKDLPERVTLELGRKATSIAFLHTTGWPAATAREVIGRYEVRYADGSLINQPLEYGRHIRAWTDTLTTSMIPAPAWAGQTKDGLEVAVPVLDWVNPKPDKVISSVTVVSEGKNANLTLIGLTLIGEGK</sequence>
<dbReference type="InterPro" id="IPR038901">
    <property type="entry name" value="HEXDC-like"/>
</dbReference>
<dbReference type="Pfam" id="PF02838">
    <property type="entry name" value="Glyco_hydro_20b"/>
    <property type="match status" value="1"/>
</dbReference>
<feature type="domain" description="Glycoside hydrolase family 20 catalytic" evidence="5">
    <location>
        <begin position="233"/>
        <end position="390"/>
    </location>
</feature>
<dbReference type="EMBL" id="CP011387">
    <property type="protein sequence ID" value="ANE43633.1"/>
    <property type="molecule type" value="Genomic_DNA"/>
</dbReference>
<name>A0A172TA00_9DEIO</name>
<dbReference type="Gene3D" id="3.30.379.10">
    <property type="entry name" value="Chitobiase/beta-hexosaminidase domain 2-like"/>
    <property type="match status" value="1"/>
</dbReference>
<evidence type="ECO:0000256" key="2">
    <source>
        <dbReference type="ARBA" id="ARBA00022801"/>
    </source>
</evidence>
<dbReference type="PANTHER" id="PTHR21040">
    <property type="entry name" value="BCDNA.GH04120"/>
    <property type="match status" value="1"/>
</dbReference>
<feature type="domain" description="Beta-hexosaminidase bacterial type N-terminal" evidence="6">
    <location>
        <begin position="47"/>
        <end position="173"/>
    </location>
</feature>
<dbReference type="Pfam" id="PF00728">
    <property type="entry name" value="Glyco_hydro_20"/>
    <property type="match status" value="1"/>
</dbReference>
<dbReference type="RefSeq" id="WP_064014701.1">
    <property type="nucleotide sequence ID" value="NZ_CP011387.1"/>
</dbReference>
<dbReference type="SUPFAM" id="SSF55545">
    <property type="entry name" value="beta-N-acetylhexosaminidase-like domain"/>
    <property type="match status" value="1"/>
</dbReference>
<reference evidence="7 8" key="1">
    <citation type="submission" date="2015-01" db="EMBL/GenBank/DDBJ databases">
        <title>Deinococcus puniceus/DY1/ whole genome sequencing.</title>
        <authorList>
            <person name="Kim M.K."/>
            <person name="Srinivasan S."/>
            <person name="Lee J.-J."/>
        </authorList>
    </citation>
    <scope>NUCLEOTIDE SEQUENCE [LARGE SCALE GENOMIC DNA]</scope>
    <source>
        <strain evidence="7 8">DY1</strain>
    </source>
</reference>
<evidence type="ECO:0000259" key="5">
    <source>
        <dbReference type="Pfam" id="PF00728"/>
    </source>
</evidence>
<dbReference type="InterPro" id="IPR017853">
    <property type="entry name" value="GH"/>
</dbReference>
<feature type="chain" id="PRO_5008000550" evidence="4">
    <location>
        <begin position="28"/>
        <end position="683"/>
    </location>
</feature>
<dbReference type="InterPro" id="IPR015883">
    <property type="entry name" value="Glyco_hydro_20_cat"/>
</dbReference>
<dbReference type="KEGG" id="dpu:SU48_07450"/>
<dbReference type="STRING" id="1182568.SU48_07450"/>
<dbReference type="AlphaFoldDB" id="A0A172TA00"/>
<organism evidence="7 8">
    <name type="scientific">Deinococcus puniceus</name>
    <dbReference type="NCBI Taxonomy" id="1182568"/>
    <lineage>
        <taxon>Bacteria</taxon>
        <taxon>Thermotogati</taxon>
        <taxon>Deinococcota</taxon>
        <taxon>Deinococci</taxon>
        <taxon>Deinococcales</taxon>
        <taxon>Deinococcaceae</taxon>
        <taxon>Deinococcus</taxon>
    </lineage>
</organism>
<keyword evidence="4" id="KW-0732">Signal</keyword>
<dbReference type="InterPro" id="IPR029018">
    <property type="entry name" value="Hex-like_dom2"/>
</dbReference>
<feature type="signal peptide" evidence="4">
    <location>
        <begin position="1"/>
        <end position="27"/>
    </location>
</feature>
<keyword evidence="3" id="KW-0326">Glycosidase</keyword>
<evidence type="ECO:0000313" key="7">
    <source>
        <dbReference type="EMBL" id="ANE43633.1"/>
    </source>
</evidence>